<evidence type="ECO:0000313" key="11">
    <source>
        <dbReference type="Proteomes" id="UP001059596"/>
    </source>
</evidence>
<feature type="transmembrane region" description="Helical" evidence="8">
    <location>
        <begin position="1206"/>
        <end position="1228"/>
    </location>
</feature>
<feature type="domain" description="Chitin-binding type-2" evidence="9">
    <location>
        <begin position="766"/>
        <end position="826"/>
    </location>
</feature>
<dbReference type="InterPro" id="IPR004299">
    <property type="entry name" value="MBOAT_fam"/>
</dbReference>
<feature type="compositionally biased region" description="Pro residues" evidence="7">
    <location>
        <begin position="113"/>
        <end position="127"/>
    </location>
</feature>
<feature type="transmembrane region" description="Helical" evidence="8">
    <location>
        <begin position="1240"/>
        <end position="1261"/>
    </location>
</feature>
<protein>
    <recommendedName>
        <fullName evidence="9">Chitin-binding type-2 domain-containing protein</fullName>
    </recommendedName>
</protein>
<feature type="region of interest" description="Disordered" evidence="7">
    <location>
        <begin position="1305"/>
        <end position="1367"/>
    </location>
</feature>
<evidence type="ECO:0000313" key="10">
    <source>
        <dbReference type="EMBL" id="KAI8036302.1"/>
    </source>
</evidence>
<organism evidence="10 11">
    <name type="scientific">Drosophila gunungcola</name>
    <name type="common">fruit fly</name>
    <dbReference type="NCBI Taxonomy" id="103775"/>
    <lineage>
        <taxon>Eukaryota</taxon>
        <taxon>Metazoa</taxon>
        <taxon>Ecdysozoa</taxon>
        <taxon>Arthropoda</taxon>
        <taxon>Hexapoda</taxon>
        <taxon>Insecta</taxon>
        <taxon>Pterygota</taxon>
        <taxon>Neoptera</taxon>
        <taxon>Endopterygota</taxon>
        <taxon>Diptera</taxon>
        <taxon>Brachycera</taxon>
        <taxon>Muscomorpha</taxon>
        <taxon>Ephydroidea</taxon>
        <taxon>Drosophilidae</taxon>
        <taxon>Drosophila</taxon>
        <taxon>Sophophora</taxon>
    </lineage>
</organism>
<dbReference type="Pfam" id="PF01607">
    <property type="entry name" value="CBM_14"/>
    <property type="match status" value="1"/>
</dbReference>
<feature type="compositionally biased region" description="Low complexity" evidence="7">
    <location>
        <begin position="301"/>
        <end position="313"/>
    </location>
</feature>
<comment type="caution">
    <text evidence="10">The sequence shown here is derived from an EMBL/GenBank/DDBJ whole genome shotgun (WGS) entry which is preliminary data.</text>
</comment>
<feature type="compositionally biased region" description="Pro residues" evidence="7">
    <location>
        <begin position="314"/>
        <end position="400"/>
    </location>
</feature>
<feature type="compositionally biased region" description="Pro residues" evidence="7">
    <location>
        <begin position="507"/>
        <end position="559"/>
    </location>
</feature>
<evidence type="ECO:0000256" key="8">
    <source>
        <dbReference type="SAM" id="Phobius"/>
    </source>
</evidence>
<keyword evidence="11" id="KW-1185">Reference proteome</keyword>
<feature type="compositionally biased region" description="Low complexity" evidence="7">
    <location>
        <begin position="1269"/>
        <end position="1281"/>
    </location>
</feature>
<dbReference type="InterPro" id="IPR002557">
    <property type="entry name" value="Chitin-bd_dom"/>
</dbReference>
<dbReference type="Proteomes" id="UP001059596">
    <property type="component" value="Unassembled WGS sequence"/>
</dbReference>
<name>A0A9Q0BKY2_9MUSC</name>
<feature type="compositionally biased region" description="Pro residues" evidence="7">
    <location>
        <begin position="177"/>
        <end position="203"/>
    </location>
</feature>
<keyword evidence="2" id="KW-0808">Transferase</keyword>
<feature type="compositionally biased region" description="Pro residues" evidence="7">
    <location>
        <begin position="700"/>
        <end position="709"/>
    </location>
</feature>
<keyword evidence="5 8" id="KW-0472">Membrane</keyword>
<feature type="compositionally biased region" description="Pro residues" evidence="7">
    <location>
        <begin position="213"/>
        <end position="284"/>
    </location>
</feature>
<feature type="compositionally biased region" description="Low complexity" evidence="7">
    <location>
        <begin position="646"/>
        <end position="699"/>
    </location>
</feature>
<feature type="compositionally biased region" description="Low complexity" evidence="7">
    <location>
        <begin position="1334"/>
        <end position="1361"/>
    </location>
</feature>
<evidence type="ECO:0000256" key="3">
    <source>
        <dbReference type="ARBA" id="ARBA00022692"/>
    </source>
</evidence>
<feature type="compositionally biased region" description="Pro residues" evidence="7">
    <location>
        <begin position="568"/>
        <end position="624"/>
    </location>
</feature>
<dbReference type="SUPFAM" id="SSF57625">
    <property type="entry name" value="Invertebrate chitin-binding proteins"/>
    <property type="match status" value="1"/>
</dbReference>
<evidence type="ECO:0000256" key="2">
    <source>
        <dbReference type="ARBA" id="ARBA00022679"/>
    </source>
</evidence>
<dbReference type="PANTHER" id="PTHR13906">
    <property type="entry name" value="PORCUPINE"/>
    <property type="match status" value="1"/>
</dbReference>
<feature type="transmembrane region" description="Helical" evidence="8">
    <location>
        <begin position="1175"/>
        <end position="1194"/>
    </location>
</feature>
<feature type="compositionally biased region" description="Low complexity" evidence="7">
    <location>
        <begin position="69"/>
        <end position="112"/>
    </location>
</feature>
<dbReference type="GO" id="GO:0005576">
    <property type="term" value="C:extracellular region"/>
    <property type="evidence" value="ECO:0007669"/>
    <property type="project" value="InterPro"/>
</dbReference>
<evidence type="ECO:0000256" key="1">
    <source>
        <dbReference type="ARBA" id="ARBA00004141"/>
    </source>
</evidence>
<feature type="compositionally biased region" description="Low complexity" evidence="7">
    <location>
        <begin position="625"/>
        <end position="638"/>
    </location>
</feature>
<feature type="region of interest" description="Disordered" evidence="7">
    <location>
        <begin position="55"/>
        <end position="755"/>
    </location>
</feature>
<gene>
    <name evidence="10" type="ORF">M5D96_010895</name>
</gene>
<evidence type="ECO:0000256" key="7">
    <source>
        <dbReference type="SAM" id="MobiDB-lite"/>
    </source>
</evidence>
<dbReference type="GO" id="GO:0008061">
    <property type="term" value="F:chitin binding"/>
    <property type="evidence" value="ECO:0007669"/>
    <property type="project" value="InterPro"/>
</dbReference>
<dbReference type="EMBL" id="JAMKOV010000021">
    <property type="protein sequence ID" value="KAI8036302.1"/>
    <property type="molecule type" value="Genomic_DNA"/>
</dbReference>
<feature type="compositionally biased region" description="Pro residues" evidence="7">
    <location>
        <begin position="410"/>
        <end position="498"/>
    </location>
</feature>
<keyword evidence="3 8" id="KW-0812">Transmembrane</keyword>
<evidence type="ECO:0000259" key="9">
    <source>
        <dbReference type="PROSITE" id="PS50940"/>
    </source>
</evidence>
<dbReference type="InterPro" id="IPR036508">
    <property type="entry name" value="Chitin-bd_dom_sf"/>
</dbReference>
<dbReference type="GO" id="GO:0016746">
    <property type="term" value="F:acyltransferase activity"/>
    <property type="evidence" value="ECO:0007669"/>
    <property type="project" value="UniProtKB-KW"/>
</dbReference>
<feature type="compositionally biased region" description="Pro residues" evidence="7">
    <location>
        <begin position="136"/>
        <end position="167"/>
    </location>
</feature>
<dbReference type="InterPro" id="IPR049941">
    <property type="entry name" value="LPLAT_7/PORCN-like"/>
</dbReference>
<keyword evidence="4 8" id="KW-1133">Transmembrane helix</keyword>
<evidence type="ECO:0000256" key="4">
    <source>
        <dbReference type="ARBA" id="ARBA00022989"/>
    </source>
</evidence>
<sequence>MLEPPKFVDNDCYNGSRSFAWLADMVGLSVDLVTSLFLLALVASVAISAGSARRINRPKPESPRPCQDTTTRPPCETTTPRCEEVTTTTTTTTTCAPTTTTEAPEPTTTEPTTPKPTTPKPTTPKPTTPELTSPEPTTPEPTTPEPTTPEPTTPEPSTPSQQPPCEPTTPEATTPEPTTPEPTTPEPTTPEPSTPSQQPPCEPTTPETTTPEPTTPEPTTPEPTTPEPTTPEPTTPKPTTPEPTTPEPTTPEPTTPEPTTPEPTTPEPTTPEPSTPSQQPPCEPTTPETTTPEPTTPKPTTPELTTPELTTPEPTTPEPTTPEPTTPEPTTPEPTTPKPTTPEPTTPEPTTPEPTTPEPTTPEPTTPEPTTPEPTTPEPTTPEPTTPEPSTPSQQPPCEPTTPETTTPEPTTPKPTTPEPTTPEPTTPEPTTPEPTTPEPTTPEPTTPSQQPPCEPTTPEPTTPEPTTPEPSTPEPTTPEPSTPSQQPPCEPTTPKPTTPELTTPEPTTPEPTTPEPSTPEPTTPEPSTPEPSTPEPTTPEPSTPSQQPPCEPTTPKPTTPELTTPEPTTPEPTTPEPTTPKPTTPKPTTPKPTTPKPTTPKPTTPEPTTPEPTTPSQQPPCEPTTPESTTPKSTTPKPTTPKPTTPKLTTPKLTTPKPTTRKPTTPKPTTTKPTPESTTAPCEITTPTTTAAPCKSTTTPPPPPPPCNPTTTSAPPCEETTTPACGSADKQRDEGVVGELNPKPDRDLLADASSTTKANIPIGTSAMCVGRAEGSIVQDPNHCRRYYECRAGRRLLRKCRPGLWYDSEAAECLPRSEVNFLICQISALFLASLFRSMLHPSKVSSKLRHTFALSIGLAFGYFCFGQQAIHIAGLPAICYIVIRTQDPRIVQRAVLLVAMSYLLCVHLMRQLYDYGSYALDITGPLMIITQKVTSLAFSIHDGFVRRDEDLTKAQQYHAIRKMPSALEYFSYVWHFQSILAGPLVFYKDYIEFVEGYNLLSSPPGNGNLENSKREVVLEPSPTKAVIRKVIGSLVCAFIFMKFVKIYPVKDMKEDDFQNNTSMIYKYWYAMMATTCIRFKYYHAWLLADAICNNSGLGFTGYDKDGNPKWDLISNINVLSFEFSTNMRDAINNWNCGTNRWLRTLVYERVPKQYGTLLTFALSAVWHGFYPGYYLTFATGAVVVTAARTGRRLFRHRFQSTQVTRMFYDILTCMITRVVLGYATFPFVLLEFMGSIKLYLRFYLCLHIISLVTIFILPKFIRGDRSARSSNGSGSVRLSSGKDGSVTSGLPATAAAAALTAGNDLNEDGAQDKHAQCKVNTPTHQQPSAAALHNNTTEQQPNEQPNNVNPRPRPQLLQQQPDKMPMPRCARDAVSVPHDQCEMDQLSSKLKEKIEAETKNIEEFIDKTVTETVSGIVEFKNDLMRDIEFPKLKLPGSAPLESLAGGGLRKRNISSVHDNGTDPGNAPADLHSSLEENGAAFLKKEIEVINAVVQQAVPAVLSNGHAK</sequence>
<keyword evidence="6" id="KW-0012">Acyltransferase</keyword>
<proteinExistence type="predicted"/>
<dbReference type="GO" id="GO:0030258">
    <property type="term" value="P:lipid modification"/>
    <property type="evidence" value="ECO:0007669"/>
    <property type="project" value="TreeGrafter"/>
</dbReference>
<feature type="compositionally biased region" description="Polar residues" evidence="7">
    <location>
        <begin position="1318"/>
        <end position="1328"/>
    </location>
</feature>
<dbReference type="PANTHER" id="PTHR13906:SF4">
    <property type="entry name" value="LYSOPHOSPHOLIPID ACYLTRANSFERASE 6"/>
    <property type="match status" value="1"/>
</dbReference>
<dbReference type="Gene3D" id="2.170.140.10">
    <property type="entry name" value="Chitin binding domain"/>
    <property type="match status" value="1"/>
</dbReference>
<feature type="region of interest" description="Disordered" evidence="7">
    <location>
        <begin position="1451"/>
        <end position="1471"/>
    </location>
</feature>
<comment type="subcellular location">
    <subcellularLocation>
        <location evidence="1">Membrane</location>
        <topology evidence="1">Multi-pass membrane protein</topology>
    </subcellularLocation>
</comment>
<evidence type="ECO:0000256" key="5">
    <source>
        <dbReference type="ARBA" id="ARBA00023136"/>
    </source>
</evidence>
<dbReference type="PROSITE" id="PS50940">
    <property type="entry name" value="CHIT_BIND_II"/>
    <property type="match status" value="1"/>
</dbReference>
<dbReference type="Pfam" id="PF03062">
    <property type="entry name" value="MBOAT"/>
    <property type="match status" value="1"/>
</dbReference>
<dbReference type="GO" id="GO:0016020">
    <property type="term" value="C:membrane"/>
    <property type="evidence" value="ECO:0007669"/>
    <property type="project" value="UniProtKB-SubCell"/>
</dbReference>
<evidence type="ECO:0000256" key="6">
    <source>
        <dbReference type="ARBA" id="ARBA00023315"/>
    </source>
</evidence>
<feature type="region of interest" description="Disordered" evidence="7">
    <location>
        <begin position="1265"/>
        <end position="1285"/>
    </location>
</feature>
<accession>A0A9Q0BKY2</accession>
<reference evidence="10" key="1">
    <citation type="journal article" date="2023" name="Genome Biol. Evol.">
        <title>Long-read-based Genome Assembly of Drosophila gunungcola Reveals Fewer Chemosensory Genes in Flower-breeding Species.</title>
        <authorList>
            <person name="Negi A."/>
            <person name="Liao B.Y."/>
            <person name="Yeh S.D."/>
        </authorList>
    </citation>
    <scope>NUCLEOTIDE SEQUENCE</scope>
    <source>
        <strain evidence="10">Sukarami</strain>
    </source>
</reference>